<evidence type="ECO:0000256" key="7">
    <source>
        <dbReference type="ARBA" id="ARBA00022692"/>
    </source>
</evidence>
<evidence type="ECO:0000313" key="18">
    <source>
        <dbReference type="Proteomes" id="UP000248066"/>
    </source>
</evidence>
<feature type="transmembrane region" description="Helical" evidence="13">
    <location>
        <begin position="103"/>
        <end position="126"/>
    </location>
</feature>
<dbReference type="InterPro" id="IPR001127">
    <property type="entry name" value="PTS_EIIA_1_perm"/>
</dbReference>
<dbReference type="PANTHER" id="PTHR30009:SF20">
    <property type="entry name" value="PTS SYSTEM GLUCOSE-SPECIFIC EIICB COMPONENT-RELATED"/>
    <property type="match status" value="1"/>
</dbReference>
<dbReference type="PANTHER" id="PTHR30009">
    <property type="entry name" value="CYTOCHROME C-TYPE SYNTHESIS PROTEIN AND PTS TRANSMEMBRANE COMPONENT"/>
    <property type="match status" value="1"/>
</dbReference>
<dbReference type="NCBIfam" id="TIGR02002">
    <property type="entry name" value="PTS-II-BC-glcB"/>
    <property type="match status" value="1"/>
</dbReference>
<dbReference type="OrthoDB" id="9764327at2"/>
<feature type="transmembrane region" description="Helical" evidence="13">
    <location>
        <begin position="72"/>
        <end position="91"/>
    </location>
</feature>
<evidence type="ECO:0000313" key="17">
    <source>
        <dbReference type="EMBL" id="PYZ99116.1"/>
    </source>
</evidence>
<evidence type="ECO:0000256" key="13">
    <source>
        <dbReference type="SAM" id="Phobius"/>
    </source>
</evidence>
<evidence type="ECO:0000256" key="11">
    <source>
        <dbReference type="PROSITE-ProRule" id="PRU00421"/>
    </source>
</evidence>
<dbReference type="PROSITE" id="PS51103">
    <property type="entry name" value="PTS_EIIC_TYPE_1"/>
    <property type="match status" value="1"/>
</dbReference>
<reference evidence="17 18" key="1">
    <citation type="submission" date="2017-10" db="EMBL/GenBank/DDBJ databases">
        <title>Bacillus sp. nov., a halophilic bacterium isolated from a Yangshapao Lake.</title>
        <authorList>
            <person name="Wang H."/>
        </authorList>
    </citation>
    <scope>NUCLEOTIDE SEQUENCE [LARGE SCALE GENOMIC DNA]</scope>
    <source>
        <strain evidence="17 18">YSP-3</strain>
    </source>
</reference>
<feature type="domain" description="PTS EIIA type-1" evidence="14">
    <location>
        <begin position="520"/>
        <end position="624"/>
    </location>
</feature>
<dbReference type="AlphaFoldDB" id="A0A2W0HDV9"/>
<keyword evidence="6" id="KW-0598">Phosphotransferase system</keyword>
<organism evidence="17 18">
    <name type="scientific">Alteribacter lacisalsi</name>
    <dbReference type="NCBI Taxonomy" id="2045244"/>
    <lineage>
        <taxon>Bacteria</taxon>
        <taxon>Bacillati</taxon>
        <taxon>Bacillota</taxon>
        <taxon>Bacilli</taxon>
        <taxon>Bacillales</taxon>
        <taxon>Bacillaceae</taxon>
        <taxon>Alteribacter</taxon>
    </lineage>
</organism>
<dbReference type="CDD" id="cd00212">
    <property type="entry name" value="PTS_IIB_glc"/>
    <property type="match status" value="1"/>
</dbReference>
<comment type="subcellular location">
    <subcellularLocation>
        <location evidence="1">Cell membrane</location>
        <topology evidence="1">Multi-pass membrane protein</topology>
    </subcellularLocation>
</comment>
<feature type="transmembrane region" description="Helical" evidence="13">
    <location>
        <begin position="297"/>
        <end position="321"/>
    </location>
</feature>
<dbReference type="EMBL" id="PDOF01000001">
    <property type="protein sequence ID" value="PYZ99116.1"/>
    <property type="molecule type" value="Genomic_DNA"/>
</dbReference>
<evidence type="ECO:0000256" key="6">
    <source>
        <dbReference type="ARBA" id="ARBA00022683"/>
    </source>
</evidence>
<evidence type="ECO:0000259" key="16">
    <source>
        <dbReference type="PROSITE" id="PS51103"/>
    </source>
</evidence>
<dbReference type="Pfam" id="PF02378">
    <property type="entry name" value="PTS_EIIC"/>
    <property type="match status" value="1"/>
</dbReference>
<dbReference type="InterPro" id="IPR036878">
    <property type="entry name" value="Glu_permease_IIB"/>
</dbReference>
<feature type="transmembrane region" description="Helical" evidence="13">
    <location>
        <begin position="46"/>
        <end position="66"/>
    </location>
</feature>
<protein>
    <submittedName>
        <fullName evidence="17">PTS glucose transporter subunit IICBA</fullName>
    </submittedName>
</protein>
<dbReference type="Gene3D" id="2.70.70.10">
    <property type="entry name" value="Glucose Permease (Domain IIA)"/>
    <property type="match status" value="1"/>
</dbReference>
<feature type="transmembrane region" description="Helical" evidence="13">
    <location>
        <begin position="351"/>
        <end position="371"/>
    </location>
</feature>
<evidence type="ECO:0000256" key="1">
    <source>
        <dbReference type="ARBA" id="ARBA00004651"/>
    </source>
</evidence>
<gene>
    <name evidence="17" type="ORF">CR205_01445</name>
</gene>
<keyword evidence="9 13" id="KW-1133">Transmembrane helix</keyword>
<evidence type="ECO:0000256" key="3">
    <source>
        <dbReference type="ARBA" id="ARBA00022475"/>
    </source>
</evidence>
<dbReference type="Proteomes" id="UP000248066">
    <property type="component" value="Unassembled WGS sequence"/>
</dbReference>
<dbReference type="GO" id="GO:0005886">
    <property type="term" value="C:plasma membrane"/>
    <property type="evidence" value="ECO:0007669"/>
    <property type="project" value="UniProtKB-SubCell"/>
</dbReference>
<evidence type="ECO:0000256" key="2">
    <source>
        <dbReference type="ARBA" id="ARBA00022448"/>
    </source>
</evidence>
<dbReference type="NCBIfam" id="TIGR00830">
    <property type="entry name" value="PTBA"/>
    <property type="match status" value="1"/>
</dbReference>
<dbReference type="InterPro" id="IPR011299">
    <property type="entry name" value="PTS_IIBC_glc"/>
</dbReference>
<dbReference type="PROSITE" id="PS51093">
    <property type="entry name" value="PTS_EIIA_TYPE_1"/>
    <property type="match status" value="1"/>
</dbReference>
<feature type="transmembrane region" description="Helical" evidence="13">
    <location>
        <begin position="241"/>
        <end position="262"/>
    </location>
</feature>
<evidence type="ECO:0000256" key="5">
    <source>
        <dbReference type="ARBA" id="ARBA00022679"/>
    </source>
</evidence>
<evidence type="ECO:0000256" key="12">
    <source>
        <dbReference type="SAM" id="MobiDB-lite"/>
    </source>
</evidence>
<keyword evidence="5" id="KW-0808">Transferase</keyword>
<proteinExistence type="predicted"/>
<dbReference type="GO" id="GO:0090563">
    <property type="term" value="F:protein-phosphocysteine-sugar phosphotransferase activity"/>
    <property type="evidence" value="ECO:0007669"/>
    <property type="project" value="TreeGrafter"/>
</dbReference>
<dbReference type="GO" id="GO:0008982">
    <property type="term" value="F:protein-N(PI)-phosphohistidine-sugar phosphotransferase activity"/>
    <property type="evidence" value="ECO:0007669"/>
    <property type="project" value="InterPro"/>
</dbReference>
<sequence>MFSNLFGLLQRIGRSLMLPVSVLPAAGLLLGIGHENVLDIPVMTEAGGIIFANLALIFAIGVAIGLSDGDGVAGLAAVIGYLIMNQTLGILAEYRGLETEAVLGIESLGMGVFGGIIIGITASYLYNRFHRIELPQFLGFFGGKRFVPIITAAVSVVLGAILVFVWPPIQQAIDYLSVLATETGTTIAAFIFGFGQRILIPFGLHHIFYQPFWFEFGQYTTQAGETVRGDMNRYFAGDPEAGTFMAGLFPFMLFGLPAAALAIYHEADKAKKKAVAGIMGSAALTSFLTGITEPIEFAFLFVAPVLFLIHCILAGFSFVVMDLLNVKAGFTFSGGFIDYVLYWNFSTNAWMVIPVGLVFAVLYYFGFRFAIRKFNLQTPGREKDTDDGKEEARPSKELARNVLTALGGKKNISKLDACITRLRVTVNSKNEVNKGELKKLGASGVMEVGNNIQAIFGTKSDTLKGQIKDLIDGKEVSEDLDEQETDDTKVVPGDGGGHSGELDFAMPIEGRLMDLSEVPDQVFSERMMGDGFAVDPKNGLVKSPVNGKVMNVFPTKHAIGIEADSGHEILIHFGIDTVNLKGDGFEALIEEGDSVRQGQELLKVDLDKIRERVPSLITPVVFTNLQEGEAVKLQKQGSVSQGNTGIIEITK</sequence>
<dbReference type="Gene3D" id="3.30.1360.60">
    <property type="entry name" value="Glucose permease domain IIB"/>
    <property type="match status" value="1"/>
</dbReference>
<feature type="transmembrane region" description="Helical" evidence="13">
    <location>
        <begin position="274"/>
        <end position="291"/>
    </location>
</feature>
<evidence type="ECO:0000256" key="4">
    <source>
        <dbReference type="ARBA" id="ARBA00022597"/>
    </source>
</evidence>
<dbReference type="InterPro" id="IPR003352">
    <property type="entry name" value="PTS_EIIC"/>
</dbReference>
<feature type="transmembrane region" description="Helical" evidence="13">
    <location>
        <begin position="12"/>
        <end position="34"/>
    </location>
</feature>
<dbReference type="GO" id="GO:0009401">
    <property type="term" value="P:phosphoenolpyruvate-dependent sugar phosphotransferase system"/>
    <property type="evidence" value="ECO:0007669"/>
    <property type="project" value="UniProtKB-KW"/>
</dbReference>
<keyword evidence="8" id="KW-0418">Kinase</keyword>
<dbReference type="InterPro" id="IPR050429">
    <property type="entry name" value="PTS_Glucose_EIICBA"/>
</dbReference>
<dbReference type="FunFam" id="2.70.70.10:FF:000001">
    <property type="entry name" value="PTS system glucose-specific IIA component"/>
    <property type="match status" value="1"/>
</dbReference>
<comment type="caution">
    <text evidence="17">The sequence shown here is derived from an EMBL/GenBank/DDBJ whole genome shotgun (WGS) entry which is preliminary data.</text>
</comment>
<dbReference type="NCBIfam" id="TIGR00826">
    <property type="entry name" value="EIIB_glc"/>
    <property type="match status" value="1"/>
</dbReference>
<dbReference type="FunFam" id="3.30.1360.60:FF:000001">
    <property type="entry name" value="PTS system glucose-specific IIBC component PtsG"/>
    <property type="match status" value="1"/>
</dbReference>
<feature type="transmembrane region" description="Helical" evidence="13">
    <location>
        <begin position="146"/>
        <end position="166"/>
    </location>
</feature>
<dbReference type="SUPFAM" id="SSF51261">
    <property type="entry name" value="Duplicated hybrid motif"/>
    <property type="match status" value="1"/>
</dbReference>
<keyword evidence="4 17" id="KW-0762">Sugar transport</keyword>
<evidence type="ECO:0000259" key="14">
    <source>
        <dbReference type="PROSITE" id="PS51093"/>
    </source>
</evidence>
<keyword evidence="2" id="KW-0813">Transport</keyword>
<dbReference type="GO" id="GO:0016301">
    <property type="term" value="F:kinase activity"/>
    <property type="evidence" value="ECO:0007669"/>
    <property type="project" value="UniProtKB-KW"/>
</dbReference>
<evidence type="ECO:0000259" key="15">
    <source>
        <dbReference type="PROSITE" id="PS51098"/>
    </source>
</evidence>
<dbReference type="Pfam" id="PF00367">
    <property type="entry name" value="PTS_EIIB"/>
    <property type="match status" value="1"/>
</dbReference>
<dbReference type="SUPFAM" id="SSF55604">
    <property type="entry name" value="Glucose permease domain IIB"/>
    <property type="match status" value="1"/>
</dbReference>
<keyword evidence="7 13" id="KW-0812">Transmembrane</keyword>
<keyword evidence="18" id="KW-1185">Reference proteome</keyword>
<dbReference type="PROSITE" id="PS00371">
    <property type="entry name" value="PTS_EIIA_TYPE_1_HIS"/>
    <property type="match status" value="1"/>
</dbReference>
<dbReference type="InterPro" id="IPR013013">
    <property type="entry name" value="PTS_EIIC_1"/>
</dbReference>
<feature type="domain" description="PTS EIIB type-1" evidence="15">
    <location>
        <begin position="396"/>
        <end position="477"/>
    </location>
</feature>
<feature type="active site" description="Phosphocysteine intermediate; for EIIB activity" evidence="11">
    <location>
        <position position="418"/>
    </location>
</feature>
<dbReference type="InterPro" id="IPR011055">
    <property type="entry name" value="Dup_hybrid_motif"/>
</dbReference>
<evidence type="ECO:0000256" key="8">
    <source>
        <dbReference type="ARBA" id="ARBA00022777"/>
    </source>
</evidence>
<feature type="transmembrane region" description="Helical" evidence="13">
    <location>
        <begin position="187"/>
        <end position="209"/>
    </location>
</feature>
<dbReference type="Pfam" id="PF00358">
    <property type="entry name" value="PTS_EIIA_1"/>
    <property type="match status" value="1"/>
</dbReference>
<keyword evidence="10 13" id="KW-0472">Membrane</keyword>
<feature type="region of interest" description="Disordered" evidence="12">
    <location>
        <begin position="476"/>
        <end position="499"/>
    </location>
</feature>
<dbReference type="InterPro" id="IPR001996">
    <property type="entry name" value="PTS_IIB_1"/>
</dbReference>
<evidence type="ECO:0000256" key="10">
    <source>
        <dbReference type="ARBA" id="ARBA00023136"/>
    </source>
</evidence>
<dbReference type="InterPro" id="IPR018113">
    <property type="entry name" value="PTrfase_EIIB_Cys"/>
</dbReference>
<keyword evidence="3" id="KW-1003">Cell membrane</keyword>
<evidence type="ECO:0000256" key="9">
    <source>
        <dbReference type="ARBA" id="ARBA00022989"/>
    </source>
</evidence>
<feature type="domain" description="PTS EIIC type-1" evidence="16">
    <location>
        <begin position="3"/>
        <end position="383"/>
    </location>
</feature>
<dbReference type="GO" id="GO:0055056">
    <property type="term" value="F:D-glucose transmembrane transporter activity"/>
    <property type="evidence" value="ECO:0007669"/>
    <property type="project" value="InterPro"/>
</dbReference>
<dbReference type="GO" id="GO:1904659">
    <property type="term" value="P:D-glucose transmembrane transport"/>
    <property type="evidence" value="ECO:0007669"/>
    <property type="project" value="InterPro"/>
</dbReference>
<name>A0A2W0HDV9_9BACI</name>
<accession>A0A2W0HDV9</accession>
<dbReference type="PROSITE" id="PS51098">
    <property type="entry name" value="PTS_EIIB_TYPE_1"/>
    <property type="match status" value="1"/>
</dbReference>